<dbReference type="EMBL" id="JAJGNA010000038">
    <property type="protein sequence ID" value="MCC4310435.1"/>
    <property type="molecule type" value="Genomic_DNA"/>
</dbReference>
<keyword evidence="2" id="KW-1185">Reference proteome</keyword>
<protein>
    <submittedName>
        <fullName evidence="1">BrnT family toxin</fullName>
    </submittedName>
</protein>
<evidence type="ECO:0000313" key="1">
    <source>
        <dbReference type="EMBL" id="MCC4310435.1"/>
    </source>
</evidence>
<sequence>MIDWAYVAGFNRDEGNFRKSAEKHGVGQSEAEEVFFNEPLLLLEDAKHSQTEARFHALGKTDDGRLLHITFTLRQSGTLIRVISARDMHRKERAVYEQAKKDA</sequence>
<accession>A0A9Q3UPU9</accession>
<dbReference type="InterPro" id="IPR038573">
    <property type="entry name" value="BrnT_sf"/>
</dbReference>
<dbReference type="Proteomes" id="UP001108027">
    <property type="component" value="Unassembled WGS sequence"/>
</dbReference>
<organism evidence="1 2">
    <name type="scientific">Alloalcanivorax marinus</name>
    <dbReference type="NCBI Taxonomy" id="1177169"/>
    <lineage>
        <taxon>Bacteria</taxon>
        <taxon>Pseudomonadati</taxon>
        <taxon>Pseudomonadota</taxon>
        <taxon>Gammaproteobacteria</taxon>
        <taxon>Oceanospirillales</taxon>
        <taxon>Alcanivoracaceae</taxon>
        <taxon>Alloalcanivorax</taxon>
    </lineage>
</organism>
<reference evidence="1" key="1">
    <citation type="submission" date="2021-10" db="EMBL/GenBank/DDBJ databases">
        <title>The diversity and Nitrogen Metabolism of Culturable Nitrate-Utilizing Bacteria Within the Oxygen Minimum Zone of the Changjiang (Yangtze River)Estuary.</title>
        <authorList>
            <person name="Zhang D."/>
            <person name="Zheng J."/>
            <person name="Liu S."/>
            <person name="He W."/>
        </authorList>
    </citation>
    <scope>NUCLEOTIDE SEQUENCE</scope>
    <source>
        <strain evidence="1">FXH-223</strain>
    </source>
</reference>
<name>A0A9Q3UPU9_9GAMM</name>
<dbReference type="Pfam" id="PF04365">
    <property type="entry name" value="BrnT_toxin"/>
    <property type="match status" value="1"/>
</dbReference>
<evidence type="ECO:0000313" key="2">
    <source>
        <dbReference type="Proteomes" id="UP001108027"/>
    </source>
</evidence>
<dbReference type="InterPro" id="IPR007460">
    <property type="entry name" value="BrnT_toxin"/>
</dbReference>
<comment type="caution">
    <text evidence="1">The sequence shown here is derived from an EMBL/GenBank/DDBJ whole genome shotgun (WGS) entry which is preliminary data.</text>
</comment>
<proteinExistence type="predicted"/>
<dbReference type="RefSeq" id="WP_228235126.1">
    <property type="nucleotide sequence ID" value="NZ_ARXL01000008.1"/>
</dbReference>
<dbReference type="AlphaFoldDB" id="A0A9Q3UPU9"/>
<gene>
    <name evidence="1" type="ORF">LL252_17850</name>
</gene>
<dbReference type="Gene3D" id="3.10.450.530">
    <property type="entry name" value="Ribonuclease toxin, BrnT, of type II toxin-antitoxin system"/>
    <property type="match status" value="1"/>
</dbReference>